<sequence length="411" mass="46110">MSNVGIPRLSVIPGWVVSCPDLKGKDLQVLCILGCNANRRNGWARRSQVTIAKQLGCARSTVQASINRLVDIGAVERREVVSENGRDSAHWYRVIYDTAPPAGYDFDAYRADEDEECGPISDAEEEAPPAGIPAPPAGPESAPPAGPESAPMLNTSCLTPPEEREREGASANEGREENPKAAVRKFDKWWPTYPNYAGTSRDAALREWMAMRPDEREDCIARTPAFIRATEAIKGTFVYPSVYLRERKWLLMDVPTSAVAPPVLHNPFSRPWMARRFAELLQPMAERGWPALTTWQQTQMRDADRAREIERERRARYGWPKVTEMHDKAERRVGMLVHGPLVGIAESFVKVHRDSDEAARWKALHERMGWPWLPEPSPEWLYFPPGEPEDAMAEFRAAVDGTRNGASDDAA</sequence>
<dbReference type="InterPro" id="IPR036390">
    <property type="entry name" value="WH_DNA-bd_sf"/>
</dbReference>
<feature type="region of interest" description="Disordered" evidence="1">
    <location>
        <begin position="114"/>
        <end position="180"/>
    </location>
</feature>
<evidence type="ECO:0000313" key="2">
    <source>
        <dbReference type="EMBL" id="MFC3163074.1"/>
    </source>
</evidence>
<evidence type="ECO:0008006" key="4">
    <source>
        <dbReference type="Google" id="ProtNLM"/>
    </source>
</evidence>
<dbReference type="Proteomes" id="UP001595647">
    <property type="component" value="Unassembled WGS sequence"/>
</dbReference>
<evidence type="ECO:0000313" key="3">
    <source>
        <dbReference type="Proteomes" id="UP001595647"/>
    </source>
</evidence>
<organism evidence="2 3">
    <name type="scientific">Ciceribacter thiooxidans</name>
    <dbReference type="NCBI Taxonomy" id="1969821"/>
    <lineage>
        <taxon>Bacteria</taxon>
        <taxon>Pseudomonadati</taxon>
        <taxon>Pseudomonadota</taxon>
        <taxon>Alphaproteobacteria</taxon>
        <taxon>Hyphomicrobiales</taxon>
        <taxon>Rhizobiaceae</taxon>
        <taxon>Ciceribacter</taxon>
    </lineage>
</organism>
<dbReference type="EMBL" id="JBHRTG010000007">
    <property type="protein sequence ID" value="MFC3163074.1"/>
    <property type="molecule type" value="Genomic_DNA"/>
</dbReference>
<feature type="compositionally biased region" description="Acidic residues" evidence="1">
    <location>
        <begin position="114"/>
        <end position="127"/>
    </location>
</feature>
<feature type="compositionally biased region" description="Basic and acidic residues" evidence="1">
    <location>
        <begin position="161"/>
        <end position="180"/>
    </location>
</feature>
<reference evidence="3" key="1">
    <citation type="journal article" date="2019" name="Int. J. Syst. Evol. Microbiol.">
        <title>The Global Catalogue of Microorganisms (GCM) 10K type strain sequencing project: providing services to taxonomists for standard genome sequencing and annotation.</title>
        <authorList>
            <consortium name="The Broad Institute Genomics Platform"/>
            <consortium name="The Broad Institute Genome Sequencing Center for Infectious Disease"/>
            <person name="Wu L."/>
            <person name="Ma J."/>
        </authorList>
    </citation>
    <scope>NUCLEOTIDE SEQUENCE [LARGE SCALE GENOMIC DNA]</scope>
    <source>
        <strain evidence="3">KCTC 52231</strain>
    </source>
</reference>
<dbReference type="SUPFAM" id="SSF46785">
    <property type="entry name" value="Winged helix' DNA-binding domain"/>
    <property type="match status" value="1"/>
</dbReference>
<accession>A0ABV7HXC6</accession>
<dbReference type="RefSeq" id="WP_182305407.1">
    <property type="nucleotide sequence ID" value="NZ_CP059896.1"/>
</dbReference>
<protein>
    <recommendedName>
        <fullName evidence="4">Helix-turn-helix protein</fullName>
    </recommendedName>
</protein>
<feature type="compositionally biased region" description="Pro residues" evidence="1">
    <location>
        <begin position="130"/>
        <end position="146"/>
    </location>
</feature>
<proteinExistence type="predicted"/>
<name>A0ABV7HXC6_9HYPH</name>
<keyword evidence="3" id="KW-1185">Reference proteome</keyword>
<comment type="caution">
    <text evidence="2">The sequence shown here is derived from an EMBL/GenBank/DDBJ whole genome shotgun (WGS) entry which is preliminary data.</text>
</comment>
<evidence type="ECO:0000256" key="1">
    <source>
        <dbReference type="SAM" id="MobiDB-lite"/>
    </source>
</evidence>
<gene>
    <name evidence="2" type="ORF">ACFOHV_07255</name>
</gene>